<dbReference type="Proteomes" id="UP000265520">
    <property type="component" value="Unassembled WGS sequence"/>
</dbReference>
<evidence type="ECO:0000313" key="2">
    <source>
        <dbReference type="Proteomes" id="UP000265520"/>
    </source>
</evidence>
<dbReference type="AlphaFoldDB" id="A0A392QH13"/>
<accession>A0A392QH13</accession>
<comment type="caution">
    <text evidence="1">The sequence shown here is derived from an EMBL/GenBank/DDBJ whole genome shotgun (WGS) entry which is preliminary data.</text>
</comment>
<reference evidence="1 2" key="1">
    <citation type="journal article" date="2018" name="Front. Plant Sci.">
        <title>Red Clover (Trifolium pratense) and Zigzag Clover (T. medium) - A Picture of Genomic Similarities and Differences.</title>
        <authorList>
            <person name="Dluhosova J."/>
            <person name="Istvanek J."/>
            <person name="Nedelnik J."/>
            <person name="Repkova J."/>
        </authorList>
    </citation>
    <scope>NUCLEOTIDE SEQUENCE [LARGE SCALE GENOMIC DNA]</scope>
    <source>
        <strain evidence="2">cv. 10/8</strain>
        <tissue evidence="1">Leaf</tissue>
    </source>
</reference>
<sequence>PHLSYSFVPESDEAKALNAPEVEVILLIEPKAVESKDMSPSEPETIEIEDLSSSKPDIIEFKDLNAS</sequence>
<name>A0A392QH13_9FABA</name>
<proteinExistence type="predicted"/>
<protein>
    <submittedName>
        <fullName evidence="1">Uncharacterized protein</fullName>
    </submittedName>
</protein>
<keyword evidence="2" id="KW-1185">Reference proteome</keyword>
<dbReference type="EMBL" id="LXQA010133765">
    <property type="protein sequence ID" value="MCI23030.1"/>
    <property type="molecule type" value="Genomic_DNA"/>
</dbReference>
<organism evidence="1 2">
    <name type="scientific">Trifolium medium</name>
    <dbReference type="NCBI Taxonomy" id="97028"/>
    <lineage>
        <taxon>Eukaryota</taxon>
        <taxon>Viridiplantae</taxon>
        <taxon>Streptophyta</taxon>
        <taxon>Embryophyta</taxon>
        <taxon>Tracheophyta</taxon>
        <taxon>Spermatophyta</taxon>
        <taxon>Magnoliopsida</taxon>
        <taxon>eudicotyledons</taxon>
        <taxon>Gunneridae</taxon>
        <taxon>Pentapetalae</taxon>
        <taxon>rosids</taxon>
        <taxon>fabids</taxon>
        <taxon>Fabales</taxon>
        <taxon>Fabaceae</taxon>
        <taxon>Papilionoideae</taxon>
        <taxon>50 kb inversion clade</taxon>
        <taxon>NPAAA clade</taxon>
        <taxon>Hologalegina</taxon>
        <taxon>IRL clade</taxon>
        <taxon>Trifolieae</taxon>
        <taxon>Trifolium</taxon>
    </lineage>
</organism>
<evidence type="ECO:0000313" key="1">
    <source>
        <dbReference type="EMBL" id="MCI23030.1"/>
    </source>
</evidence>
<feature type="non-terminal residue" evidence="1">
    <location>
        <position position="1"/>
    </location>
</feature>